<evidence type="ECO:0000313" key="6">
    <source>
        <dbReference type="Proteomes" id="UP000800040"/>
    </source>
</evidence>
<dbReference type="GO" id="GO:0005737">
    <property type="term" value="C:cytoplasm"/>
    <property type="evidence" value="ECO:0007669"/>
    <property type="project" value="UniProtKB-SubCell"/>
</dbReference>
<keyword evidence="3" id="KW-0175">Coiled coil</keyword>
<evidence type="ECO:0008006" key="7">
    <source>
        <dbReference type="Google" id="ProtNLM"/>
    </source>
</evidence>
<organism evidence="5 6">
    <name type="scientific">Decorospora gaudefroyi</name>
    <dbReference type="NCBI Taxonomy" id="184978"/>
    <lineage>
        <taxon>Eukaryota</taxon>
        <taxon>Fungi</taxon>
        <taxon>Dikarya</taxon>
        <taxon>Ascomycota</taxon>
        <taxon>Pezizomycotina</taxon>
        <taxon>Dothideomycetes</taxon>
        <taxon>Pleosporomycetidae</taxon>
        <taxon>Pleosporales</taxon>
        <taxon>Pleosporineae</taxon>
        <taxon>Pleosporaceae</taxon>
        <taxon>Decorospora</taxon>
    </lineage>
</organism>
<dbReference type="AlphaFoldDB" id="A0A6A5KD81"/>
<dbReference type="GO" id="GO:0005869">
    <property type="term" value="C:dynactin complex"/>
    <property type="evidence" value="ECO:0007669"/>
    <property type="project" value="InterPro"/>
</dbReference>
<dbReference type="InterPro" id="IPR028133">
    <property type="entry name" value="Dynamitin"/>
</dbReference>
<accession>A0A6A5KD81</accession>
<sequence>MSEATRPKYDNLPGIDTAPDIYETPDLAEDVSTIQASTAVSESDGEGDSGDDDDDEDESAVRHRRLQPDQARDRFQPSRIDARGVDFSDNITAQRQSYRTSTRRQRRRGETIGDDSDEEEEGFARKLLRIKRELAGLEDEYEKRVENGDKSKIEEQDPKEMLELIASKVDTIYAAHKGGARGAQAILDRTVQKFDSYTPFEPSPKLSKAIAKQPPLPGTQVQKSQLEFVLNQAVEFDKRITQMENNLGLNGNTMPELNDTTPFPVSSTLTRLEQTMGLIGDASTNNLDTVMQNVKKLVAEAEHLKEVRQEAAQADASSSDNKVATYPDQETKINALYGTLPSIDKLSPLLPLVLERLRTLRLVHTSAWQADEVLTELERRQSTQEQEIKKWARQLEIVEKDMKKAEATMVNNIKIVGNDVKMLEEKMGRLLATDQDE</sequence>
<evidence type="ECO:0000256" key="1">
    <source>
        <dbReference type="ARBA" id="ARBA00004496"/>
    </source>
</evidence>
<keyword evidence="2" id="KW-0963">Cytoplasm</keyword>
<feature type="compositionally biased region" description="Acidic residues" evidence="4">
    <location>
        <begin position="43"/>
        <end position="58"/>
    </location>
</feature>
<feature type="compositionally biased region" description="Basic and acidic residues" evidence="4">
    <location>
        <begin position="66"/>
        <end position="86"/>
    </location>
</feature>
<comment type="subcellular location">
    <subcellularLocation>
        <location evidence="1">Cytoplasm</location>
    </subcellularLocation>
</comment>
<evidence type="ECO:0000313" key="5">
    <source>
        <dbReference type="EMBL" id="KAF1832962.1"/>
    </source>
</evidence>
<dbReference type="Pfam" id="PF04912">
    <property type="entry name" value="Dynamitin"/>
    <property type="match status" value="1"/>
</dbReference>
<evidence type="ECO:0000256" key="2">
    <source>
        <dbReference type="ARBA" id="ARBA00022490"/>
    </source>
</evidence>
<evidence type="ECO:0000256" key="3">
    <source>
        <dbReference type="SAM" id="Coils"/>
    </source>
</evidence>
<keyword evidence="6" id="KW-1185">Reference proteome</keyword>
<dbReference type="GO" id="GO:0007017">
    <property type="term" value="P:microtubule-based process"/>
    <property type="evidence" value="ECO:0007669"/>
    <property type="project" value="InterPro"/>
</dbReference>
<feature type="coiled-coil region" evidence="3">
    <location>
        <begin position="374"/>
        <end position="408"/>
    </location>
</feature>
<protein>
    <recommendedName>
        <fullName evidence="7">Dynactin subunit 2</fullName>
    </recommendedName>
</protein>
<reference evidence="5" key="1">
    <citation type="submission" date="2020-01" db="EMBL/GenBank/DDBJ databases">
        <authorList>
            <consortium name="DOE Joint Genome Institute"/>
            <person name="Haridas S."/>
            <person name="Albert R."/>
            <person name="Binder M."/>
            <person name="Bloem J."/>
            <person name="Labutti K."/>
            <person name="Salamov A."/>
            <person name="Andreopoulos B."/>
            <person name="Baker S.E."/>
            <person name="Barry K."/>
            <person name="Bills G."/>
            <person name="Bluhm B.H."/>
            <person name="Cannon C."/>
            <person name="Castanera R."/>
            <person name="Culley D.E."/>
            <person name="Daum C."/>
            <person name="Ezra D."/>
            <person name="Gonzalez J.B."/>
            <person name="Henrissat B."/>
            <person name="Kuo A."/>
            <person name="Liang C."/>
            <person name="Lipzen A."/>
            <person name="Lutzoni F."/>
            <person name="Magnuson J."/>
            <person name="Mondo S."/>
            <person name="Nolan M."/>
            <person name="Ohm R."/>
            <person name="Pangilinan J."/>
            <person name="Park H.-J."/>
            <person name="Ramirez L."/>
            <person name="Alfaro M."/>
            <person name="Sun H."/>
            <person name="Tritt A."/>
            <person name="Yoshinaga Y."/>
            <person name="Zwiers L.-H."/>
            <person name="Turgeon B.G."/>
            <person name="Goodwin S.B."/>
            <person name="Spatafora J.W."/>
            <person name="Crous P.W."/>
            <person name="Grigoriev I.V."/>
        </authorList>
    </citation>
    <scope>NUCLEOTIDE SEQUENCE</scope>
    <source>
        <strain evidence="5">P77</strain>
    </source>
</reference>
<feature type="region of interest" description="Disordered" evidence="4">
    <location>
        <begin position="1"/>
        <end position="121"/>
    </location>
</feature>
<feature type="coiled-coil region" evidence="3">
    <location>
        <begin position="287"/>
        <end position="314"/>
    </location>
</feature>
<feature type="compositionally biased region" description="Acidic residues" evidence="4">
    <location>
        <begin position="112"/>
        <end position="121"/>
    </location>
</feature>
<evidence type="ECO:0000256" key="4">
    <source>
        <dbReference type="SAM" id="MobiDB-lite"/>
    </source>
</evidence>
<gene>
    <name evidence="5" type="ORF">BDW02DRAFT_570549</name>
</gene>
<dbReference type="EMBL" id="ML975328">
    <property type="protein sequence ID" value="KAF1832962.1"/>
    <property type="molecule type" value="Genomic_DNA"/>
</dbReference>
<proteinExistence type="predicted"/>
<dbReference type="PANTHER" id="PTHR15346">
    <property type="entry name" value="DYNACTIN SUBUNIT"/>
    <property type="match status" value="1"/>
</dbReference>
<dbReference type="OrthoDB" id="4977at2759"/>
<name>A0A6A5KD81_9PLEO</name>
<dbReference type="Proteomes" id="UP000800040">
    <property type="component" value="Unassembled WGS sequence"/>
</dbReference>